<evidence type="ECO:0000313" key="1">
    <source>
        <dbReference type="EMBL" id="SVE58399.1"/>
    </source>
</evidence>
<sequence>MTSSINGNLDLLSPRTFPHEPSDLLYEIDPV</sequence>
<feature type="non-terminal residue" evidence="1">
    <location>
        <position position="31"/>
    </location>
</feature>
<organism evidence="1">
    <name type="scientific">marine metagenome</name>
    <dbReference type="NCBI Taxonomy" id="408172"/>
    <lineage>
        <taxon>unclassified sequences</taxon>
        <taxon>metagenomes</taxon>
        <taxon>ecological metagenomes</taxon>
    </lineage>
</organism>
<dbReference type="AlphaFoldDB" id="A0A383EP63"/>
<protein>
    <submittedName>
        <fullName evidence="1">Uncharacterized protein</fullName>
    </submittedName>
</protein>
<gene>
    <name evidence="1" type="ORF">METZ01_LOCUS511253</name>
</gene>
<dbReference type="EMBL" id="UINC01227492">
    <property type="protein sequence ID" value="SVE58399.1"/>
    <property type="molecule type" value="Genomic_DNA"/>
</dbReference>
<name>A0A383EP63_9ZZZZ</name>
<proteinExistence type="predicted"/>
<accession>A0A383EP63</accession>
<reference evidence="1" key="1">
    <citation type="submission" date="2018-05" db="EMBL/GenBank/DDBJ databases">
        <authorList>
            <person name="Lanie J.A."/>
            <person name="Ng W.-L."/>
            <person name="Kazmierczak K.M."/>
            <person name="Andrzejewski T.M."/>
            <person name="Davidsen T.M."/>
            <person name="Wayne K.J."/>
            <person name="Tettelin H."/>
            <person name="Glass J.I."/>
            <person name="Rusch D."/>
            <person name="Podicherti R."/>
            <person name="Tsui H.-C.T."/>
            <person name="Winkler M.E."/>
        </authorList>
    </citation>
    <scope>NUCLEOTIDE SEQUENCE</scope>
</reference>